<name>A0AAP0MA95_9ROSI</name>
<comment type="caution">
    <text evidence="8">The sequence shown here is derived from an EMBL/GenBank/DDBJ whole genome shotgun (WGS) entry which is preliminary data.</text>
</comment>
<dbReference type="Proteomes" id="UP001428341">
    <property type="component" value="Unassembled WGS sequence"/>
</dbReference>
<dbReference type="PANTHER" id="PTHR10835:SF0">
    <property type="entry name" value="SQUALENE MONOOXYGENASE"/>
    <property type="match status" value="1"/>
</dbReference>
<keyword evidence="3 6" id="KW-0274">FAD</keyword>
<dbReference type="PANTHER" id="PTHR10835">
    <property type="entry name" value="SQUALENE MONOOXYGENASE"/>
    <property type="match status" value="1"/>
</dbReference>
<dbReference type="GO" id="GO:0016020">
    <property type="term" value="C:membrane"/>
    <property type="evidence" value="ECO:0007669"/>
    <property type="project" value="UniProtKB-SubCell"/>
</dbReference>
<evidence type="ECO:0000313" key="9">
    <source>
        <dbReference type="Proteomes" id="UP001428341"/>
    </source>
</evidence>
<evidence type="ECO:0000256" key="6">
    <source>
        <dbReference type="RuleBase" id="RU367121"/>
    </source>
</evidence>
<keyword evidence="2 6" id="KW-0285">Flavoprotein</keyword>
<comment type="catalytic activity">
    <reaction evidence="6">
        <text>squalene + reduced [NADPH--hemoprotein reductase] + O2 = (S)-2,3-epoxysqualene + oxidized [NADPH--hemoprotein reductase] + H2O + H(+)</text>
        <dbReference type="Rhea" id="RHEA:25282"/>
        <dbReference type="Rhea" id="RHEA-COMP:11964"/>
        <dbReference type="Rhea" id="RHEA-COMP:11965"/>
        <dbReference type="ChEBI" id="CHEBI:15377"/>
        <dbReference type="ChEBI" id="CHEBI:15378"/>
        <dbReference type="ChEBI" id="CHEBI:15379"/>
        <dbReference type="ChEBI" id="CHEBI:15440"/>
        <dbReference type="ChEBI" id="CHEBI:15441"/>
        <dbReference type="ChEBI" id="CHEBI:57618"/>
        <dbReference type="ChEBI" id="CHEBI:58210"/>
        <dbReference type="EC" id="1.14.14.17"/>
    </reaction>
</comment>
<evidence type="ECO:0000259" key="7">
    <source>
        <dbReference type="Pfam" id="PF08491"/>
    </source>
</evidence>
<gene>
    <name evidence="8" type="ORF">WN944_014262</name>
</gene>
<evidence type="ECO:0000256" key="3">
    <source>
        <dbReference type="ARBA" id="ARBA00022827"/>
    </source>
</evidence>
<keyword evidence="5 6" id="KW-0472">Membrane</keyword>
<organism evidence="8 9">
    <name type="scientific">Citrus x changshan-huyou</name>
    <dbReference type="NCBI Taxonomy" id="2935761"/>
    <lineage>
        <taxon>Eukaryota</taxon>
        <taxon>Viridiplantae</taxon>
        <taxon>Streptophyta</taxon>
        <taxon>Embryophyta</taxon>
        <taxon>Tracheophyta</taxon>
        <taxon>Spermatophyta</taxon>
        <taxon>Magnoliopsida</taxon>
        <taxon>eudicotyledons</taxon>
        <taxon>Gunneridae</taxon>
        <taxon>Pentapetalae</taxon>
        <taxon>rosids</taxon>
        <taxon>malvids</taxon>
        <taxon>Sapindales</taxon>
        <taxon>Rutaceae</taxon>
        <taxon>Aurantioideae</taxon>
        <taxon>Citrus</taxon>
    </lineage>
</organism>
<protein>
    <recommendedName>
        <fullName evidence="6">Squalene monooxygenase</fullName>
        <ecNumber evidence="6">1.14.14.17</ecNumber>
    </recommendedName>
</protein>
<evidence type="ECO:0000256" key="5">
    <source>
        <dbReference type="ARBA" id="ARBA00023136"/>
    </source>
</evidence>
<reference evidence="8 9" key="1">
    <citation type="submission" date="2024-05" db="EMBL/GenBank/DDBJ databases">
        <title>Haplotype-resolved chromosome-level genome assembly of Huyou (Citrus changshanensis).</title>
        <authorList>
            <person name="Miao C."/>
            <person name="Chen W."/>
            <person name="Wu Y."/>
            <person name="Wang L."/>
            <person name="Zhao S."/>
            <person name="Grierson D."/>
            <person name="Xu C."/>
            <person name="Chen K."/>
        </authorList>
    </citation>
    <scope>NUCLEOTIDE SEQUENCE [LARGE SCALE GENOMIC DNA]</scope>
    <source>
        <strain evidence="8">01-14</strain>
        <tissue evidence="8">Leaf</tissue>
    </source>
</reference>
<feature type="domain" description="Squalene epoxidase" evidence="7">
    <location>
        <begin position="1"/>
        <end position="54"/>
    </location>
</feature>
<keyword evidence="9" id="KW-1185">Reference proteome</keyword>
<evidence type="ECO:0000313" key="8">
    <source>
        <dbReference type="EMBL" id="KAK9199075.1"/>
    </source>
</evidence>
<evidence type="ECO:0000256" key="1">
    <source>
        <dbReference type="ARBA" id="ARBA00001974"/>
    </source>
</evidence>
<feature type="transmembrane region" description="Helical" evidence="6">
    <location>
        <begin position="33"/>
        <end position="54"/>
    </location>
</feature>
<comment type="caution">
    <text evidence="6">Lacks conserved residue(s) required for the propagation of feature annotation.</text>
</comment>
<dbReference type="GO" id="GO:0004506">
    <property type="term" value="F:squalene monooxygenase activity"/>
    <property type="evidence" value="ECO:0007669"/>
    <property type="project" value="UniProtKB-UniRule"/>
</dbReference>
<comment type="function">
    <text evidence="6">Catalyzes the stereospecific oxidation of squalene to (S)-2,3-epoxysqualene, and is considered to be a rate-limiting enzyme in steroid biosynthesis.</text>
</comment>
<evidence type="ECO:0000256" key="4">
    <source>
        <dbReference type="ARBA" id="ARBA00023002"/>
    </source>
</evidence>
<proteinExistence type="inferred from homology"/>
<accession>A0AAP0MA95</accession>
<dbReference type="InterPro" id="IPR013698">
    <property type="entry name" value="Squalene_epoxidase"/>
</dbReference>
<dbReference type="EC" id="1.14.14.17" evidence="6"/>
<evidence type="ECO:0000256" key="2">
    <source>
        <dbReference type="ARBA" id="ARBA00022630"/>
    </source>
</evidence>
<sequence>MRQACFDYLSFGGVFTNGPIALLSGLNPHPLSLVVHFFAAAVFGVGCLLLPFPLPKRMLIGARLNSVSLVLETSIYTLPGPMISIILSIMMNTAFFFLMISCFLHFPGCIKHYFPRYKG</sequence>
<dbReference type="InterPro" id="IPR040125">
    <property type="entry name" value="Squalene_monox"/>
</dbReference>
<keyword evidence="6" id="KW-0812">Transmembrane</keyword>
<dbReference type="EMBL" id="JBCGBO010000005">
    <property type="protein sequence ID" value="KAK9199075.1"/>
    <property type="molecule type" value="Genomic_DNA"/>
</dbReference>
<keyword evidence="4 6" id="KW-0560">Oxidoreductase</keyword>
<dbReference type="GO" id="GO:0016126">
    <property type="term" value="P:sterol biosynthetic process"/>
    <property type="evidence" value="ECO:0007669"/>
    <property type="project" value="UniProtKB-UniRule"/>
</dbReference>
<dbReference type="Pfam" id="PF08491">
    <property type="entry name" value="SE"/>
    <property type="match status" value="1"/>
</dbReference>
<dbReference type="AlphaFoldDB" id="A0AAP0MA95"/>
<comment type="similarity">
    <text evidence="6">Belongs to the squalene monooxygenase family.</text>
</comment>
<comment type="subcellular location">
    <subcellularLocation>
        <location evidence="6">Membrane</location>
        <topology evidence="6">Multi-pass membrane protein</topology>
    </subcellularLocation>
</comment>
<keyword evidence="6" id="KW-1133">Transmembrane helix</keyword>
<dbReference type="GO" id="GO:0005783">
    <property type="term" value="C:endoplasmic reticulum"/>
    <property type="evidence" value="ECO:0007669"/>
    <property type="project" value="TreeGrafter"/>
</dbReference>
<comment type="cofactor">
    <cofactor evidence="1 6">
        <name>FAD</name>
        <dbReference type="ChEBI" id="CHEBI:57692"/>
    </cofactor>
</comment>
<dbReference type="GO" id="GO:0050660">
    <property type="term" value="F:flavin adenine dinucleotide binding"/>
    <property type="evidence" value="ECO:0007669"/>
    <property type="project" value="UniProtKB-UniRule"/>
</dbReference>